<dbReference type="EMBL" id="KB446539">
    <property type="protein sequence ID" value="EME44820.1"/>
    <property type="molecule type" value="Genomic_DNA"/>
</dbReference>
<protein>
    <submittedName>
        <fullName evidence="1">Uncharacterized protein</fullName>
    </submittedName>
</protein>
<reference evidence="2" key="1">
    <citation type="journal article" date="2012" name="PLoS Genet.">
        <title>The genomes of the fungal plant pathogens Cladosporium fulvum and Dothistroma septosporum reveal adaptation to different hosts and lifestyles but also signatures of common ancestry.</title>
        <authorList>
            <person name="de Wit P.J.G.M."/>
            <person name="van der Burgt A."/>
            <person name="Oekmen B."/>
            <person name="Stergiopoulos I."/>
            <person name="Abd-Elsalam K.A."/>
            <person name="Aerts A.L."/>
            <person name="Bahkali A.H."/>
            <person name="Beenen H.G."/>
            <person name="Chettri P."/>
            <person name="Cox M.P."/>
            <person name="Datema E."/>
            <person name="de Vries R.P."/>
            <person name="Dhillon B."/>
            <person name="Ganley A.R."/>
            <person name="Griffiths S.A."/>
            <person name="Guo Y."/>
            <person name="Hamelin R.C."/>
            <person name="Henrissat B."/>
            <person name="Kabir M.S."/>
            <person name="Jashni M.K."/>
            <person name="Kema G."/>
            <person name="Klaubauf S."/>
            <person name="Lapidus A."/>
            <person name="Levasseur A."/>
            <person name="Lindquist E."/>
            <person name="Mehrabi R."/>
            <person name="Ohm R.A."/>
            <person name="Owen T.J."/>
            <person name="Salamov A."/>
            <person name="Schwelm A."/>
            <person name="Schijlen E."/>
            <person name="Sun H."/>
            <person name="van den Burg H.A."/>
            <person name="van Ham R.C.H.J."/>
            <person name="Zhang S."/>
            <person name="Goodwin S.B."/>
            <person name="Grigoriev I.V."/>
            <person name="Collemare J."/>
            <person name="Bradshaw R.E."/>
        </authorList>
    </citation>
    <scope>NUCLEOTIDE SEQUENCE [LARGE SCALE GENOMIC DNA]</scope>
    <source>
        <strain evidence="2">NZE10 / CBS 128990</strain>
    </source>
</reference>
<evidence type="ECO:0000313" key="1">
    <source>
        <dbReference type="EMBL" id="EME44820.1"/>
    </source>
</evidence>
<dbReference type="HOGENOM" id="CLU_1045939_0_0_1"/>
<evidence type="ECO:0000313" key="2">
    <source>
        <dbReference type="Proteomes" id="UP000016933"/>
    </source>
</evidence>
<keyword evidence="2" id="KW-1185">Reference proteome</keyword>
<dbReference type="Proteomes" id="UP000016933">
    <property type="component" value="Unassembled WGS sequence"/>
</dbReference>
<reference evidence="1 2" key="2">
    <citation type="journal article" date="2012" name="PLoS Pathog.">
        <title>Diverse lifestyles and strategies of plant pathogenesis encoded in the genomes of eighteen Dothideomycetes fungi.</title>
        <authorList>
            <person name="Ohm R.A."/>
            <person name="Feau N."/>
            <person name="Henrissat B."/>
            <person name="Schoch C.L."/>
            <person name="Horwitz B.A."/>
            <person name="Barry K.W."/>
            <person name="Condon B.J."/>
            <person name="Copeland A.C."/>
            <person name="Dhillon B."/>
            <person name="Glaser F."/>
            <person name="Hesse C.N."/>
            <person name="Kosti I."/>
            <person name="LaButti K."/>
            <person name="Lindquist E.A."/>
            <person name="Lucas S."/>
            <person name="Salamov A.A."/>
            <person name="Bradshaw R.E."/>
            <person name="Ciuffetti L."/>
            <person name="Hamelin R.C."/>
            <person name="Kema G.H.J."/>
            <person name="Lawrence C."/>
            <person name="Scott J.A."/>
            <person name="Spatafora J.W."/>
            <person name="Turgeon B.G."/>
            <person name="de Wit P.J.G.M."/>
            <person name="Zhong S."/>
            <person name="Goodwin S.B."/>
            <person name="Grigoriev I.V."/>
        </authorList>
    </citation>
    <scope>NUCLEOTIDE SEQUENCE [LARGE SCALE GENOMIC DNA]</scope>
    <source>
        <strain evidence="2">NZE10 / CBS 128990</strain>
    </source>
</reference>
<dbReference type="AlphaFoldDB" id="N1PR32"/>
<accession>N1PR32</accession>
<organism evidence="1 2">
    <name type="scientific">Dothistroma septosporum (strain NZE10 / CBS 128990)</name>
    <name type="common">Red band needle blight fungus</name>
    <name type="synonym">Mycosphaerella pini</name>
    <dbReference type="NCBI Taxonomy" id="675120"/>
    <lineage>
        <taxon>Eukaryota</taxon>
        <taxon>Fungi</taxon>
        <taxon>Dikarya</taxon>
        <taxon>Ascomycota</taxon>
        <taxon>Pezizomycotina</taxon>
        <taxon>Dothideomycetes</taxon>
        <taxon>Dothideomycetidae</taxon>
        <taxon>Mycosphaerellales</taxon>
        <taxon>Mycosphaerellaceae</taxon>
        <taxon>Dothistroma</taxon>
    </lineage>
</organism>
<gene>
    <name evidence="1" type="ORF">DOTSEDRAFT_72302</name>
</gene>
<name>N1PR32_DOTSN</name>
<proteinExistence type="predicted"/>
<sequence length="266" mass="30014">MLYNKGRKQDPFGLGYMATPSLLGLPLELREQIYHHVLQQRRPFGEPWSRASFVINASSPASGERTMACLHPAQETAGFRISSDIDLGQTCRQIRIELTSCLRTAVVDLAVDIHDFDYGHAINLLQSLSPKALQTFTVQPDRSTDLTRKLKINLSGPFDDSWTLNLTCWLSVVEDLLGPKDELATAYKIVPNAQWDDVWSRAPFHIVTSLYQMHKNYPSGPARDELFKILLTFWGRYRVEEALRNGGAYTMGNLHHLERAGVPCTA</sequence>
<dbReference type="OrthoDB" id="5413827at2759"/>